<dbReference type="RefSeq" id="WP_266062833.1">
    <property type="nucleotide sequence ID" value="NZ_JAPKFM010000019.1"/>
</dbReference>
<evidence type="ECO:0000313" key="2">
    <source>
        <dbReference type="EMBL" id="MCX2965806.1"/>
    </source>
</evidence>
<evidence type="ECO:0000313" key="3">
    <source>
        <dbReference type="Proteomes" id="UP001143347"/>
    </source>
</evidence>
<keyword evidence="3" id="KW-1185">Reference proteome</keyword>
<evidence type="ECO:0000256" key="1">
    <source>
        <dbReference type="SAM" id="MobiDB-lite"/>
    </source>
</evidence>
<dbReference type="AlphaFoldDB" id="A0A9X3D8T5"/>
<sequence>MISADEIGADGEDPIESGCQGALSGDKRRHPRRIVGRTLGLTQELDWCGLDQRVGEGLDGKGELGHRADAVGRVVDVSVGIE</sequence>
<gene>
    <name evidence="2" type="ORF">OSB52_17105</name>
</gene>
<feature type="region of interest" description="Disordered" evidence="1">
    <location>
        <begin position="1"/>
        <end position="27"/>
    </location>
</feature>
<accession>A0A9X3D8T5</accession>
<dbReference type="EMBL" id="JAPKFM010000019">
    <property type="protein sequence ID" value="MCX2965806.1"/>
    <property type="molecule type" value="Genomic_DNA"/>
</dbReference>
<comment type="caution">
    <text evidence="2">The sequence shown here is derived from an EMBL/GenBank/DDBJ whole genome shotgun (WGS) entry which is preliminary data.</text>
</comment>
<name>A0A9X3D8T5_9ACTN</name>
<proteinExistence type="predicted"/>
<protein>
    <submittedName>
        <fullName evidence="2">Uncharacterized protein</fullName>
    </submittedName>
</protein>
<reference evidence="2" key="1">
    <citation type="submission" date="2022-10" db="EMBL/GenBank/DDBJ databases">
        <title>WGS of marine actinomycetes from Thailand.</title>
        <authorList>
            <person name="Thawai C."/>
        </authorList>
    </citation>
    <scope>NUCLEOTIDE SEQUENCE</scope>
    <source>
        <strain evidence="2">SW21</strain>
    </source>
</reference>
<dbReference type="Proteomes" id="UP001143347">
    <property type="component" value="Unassembled WGS sequence"/>
</dbReference>
<organism evidence="2 3">
    <name type="scientific">Gordonia aquimaris</name>
    <dbReference type="NCBI Taxonomy" id="2984863"/>
    <lineage>
        <taxon>Bacteria</taxon>
        <taxon>Bacillati</taxon>
        <taxon>Actinomycetota</taxon>
        <taxon>Actinomycetes</taxon>
        <taxon>Mycobacteriales</taxon>
        <taxon>Gordoniaceae</taxon>
        <taxon>Gordonia</taxon>
    </lineage>
</organism>